<dbReference type="EnsemblPlants" id="AET02830">
    <property type="protein sequence ID" value="AET02830"/>
    <property type="gene ID" value="MTR_8g054320"/>
</dbReference>
<dbReference type="HOGENOM" id="CLU_027176_1_4_1"/>
<dbReference type="NCBIfam" id="TIGR01640">
    <property type="entry name" value="F_box_assoc_1"/>
    <property type="match status" value="1"/>
</dbReference>
<feature type="domain" description="F-box" evidence="1">
    <location>
        <begin position="26"/>
        <end position="72"/>
    </location>
</feature>
<evidence type="ECO:0000259" key="1">
    <source>
        <dbReference type="PROSITE" id="PS50181"/>
    </source>
</evidence>
<dbReference type="CDD" id="cd22157">
    <property type="entry name" value="F-box_AtFBW1-like"/>
    <property type="match status" value="1"/>
</dbReference>
<dbReference type="PANTHER" id="PTHR31672:SF13">
    <property type="entry name" value="F-BOX PROTEIN CPR30-LIKE"/>
    <property type="match status" value="1"/>
</dbReference>
<dbReference type="InterPro" id="IPR017451">
    <property type="entry name" value="F-box-assoc_interact_dom"/>
</dbReference>
<reference evidence="2 4" key="2">
    <citation type="journal article" date="2014" name="BMC Genomics">
        <title>An improved genome release (version Mt4.0) for the model legume Medicago truncatula.</title>
        <authorList>
            <person name="Tang H."/>
            <person name="Krishnakumar V."/>
            <person name="Bidwell S."/>
            <person name="Rosen B."/>
            <person name="Chan A."/>
            <person name="Zhou S."/>
            <person name="Gentzbittel L."/>
            <person name="Childs K.L."/>
            <person name="Yandell M."/>
            <person name="Gundlach H."/>
            <person name="Mayer K.F."/>
            <person name="Schwartz D.C."/>
            <person name="Town C.D."/>
        </authorList>
    </citation>
    <scope>GENOME REANNOTATION</scope>
    <source>
        <strain evidence="3 4">cv. Jemalong A17</strain>
    </source>
</reference>
<evidence type="ECO:0000313" key="4">
    <source>
        <dbReference type="Proteomes" id="UP000002051"/>
    </source>
</evidence>
<dbReference type="InterPro" id="IPR006527">
    <property type="entry name" value="F-box-assoc_dom_typ1"/>
</dbReference>
<reference evidence="3" key="3">
    <citation type="submission" date="2015-04" db="UniProtKB">
        <authorList>
            <consortium name="EnsemblPlants"/>
        </authorList>
    </citation>
    <scope>IDENTIFICATION</scope>
    <source>
        <strain evidence="3">cv. Jemalong A17</strain>
    </source>
</reference>
<dbReference type="InterPro" id="IPR001810">
    <property type="entry name" value="F-box_dom"/>
</dbReference>
<proteinExistence type="predicted"/>
<dbReference type="SMART" id="SM00256">
    <property type="entry name" value="FBOX"/>
    <property type="match status" value="1"/>
</dbReference>
<dbReference type="OMA" id="PIEFENA"/>
<name>G7LA48_MEDTR</name>
<dbReference type="Pfam" id="PF00646">
    <property type="entry name" value="F-box"/>
    <property type="match status" value="1"/>
</dbReference>
<dbReference type="InterPro" id="IPR036047">
    <property type="entry name" value="F-box-like_dom_sf"/>
</dbReference>
<dbReference type="Gene3D" id="1.20.1280.50">
    <property type="match status" value="1"/>
</dbReference>
<sequence length="303" mass="34505">MVLGSEGAVYSQSLNEKQQLTETLTSPSLPTLPFDLIPEILSRLPVKFLLQFRCVCKSLNSLISDHKFANKHIRLIRLWNPSVRKFKDLPPLEKPQTFCQTMMHGFGHDPNTDHYKVVVILRARDSSGNLFHKNVYEPNVKLPYDSLRFQQSGKYVSGTINWVVSKYLCGKGPCFIVSLNLRTESYQEVLLPDFGVVDTYSLHLGVLRNCLCMVSGDDVWVMTEYANKESWTKLFTISYIRDPCAYCVFIKAIHTFEDGQMLLKFIGDVKKLIIYISINGTSKPIEFENASEVCVESLISPCL</sequence>
<dbReference type="PROSITE" id="PS50181">
    <property type="entry name" value="FBOX"/>
    <property type="match status" value="1"/>
</dbReference>
<dbReference type="AlphaFoldDB" id="G7LA48"/>
<dbReference type="SUPFAM" id="SSF81383">
    <property type="entry name" value="F-box domain"/>
    <property type="match status" value="1"/>
</dbReference>
<protein>
    <submittedName>
        <fullName evidence="2">F-box protein interaction domain protein</fullName>
    </submittedName>
</protein>
<dbReference type="PANTHER" id="PTHR31672">
    <property type="entry name" value="BNACNNG10540D PROTEIN"/>
    <property type="match status" value="1"/>
</dbReference>
<dbReference type="EMBL" id="CM001224">
    <property type="protein sequence ID" value="AET02830.1"/>
    <property type="molecule type" value="Genomic_DNA"/>
</dbReference>
<dbReference type="InterPro" id="IPR050796">
    <property type="entry name" value="SCF_F-box_component"/>
</dbReference>
<organism evidence="2 4">
    <name type="scientific">Medicago truncatula</name>
    <name type="common">Barrel medic</name>
    <name type="synonym">Medicago tribuloides</name>
    <dbReference type="NCBI Taxonomy" id="3880"/>
    <lineage>
        <taxon>Eukaryota</taxon>
        <taxon>Viridiplantae</taxon>
        <taxon>Streptophyta</taxon>
        <taxon>Embryophyta</taxon>
        <taxon>Tracheophyta</taxon>
        <taxon>Spermatophyta</taxon>
        <taxon>Magnoliopsida</taxon>
        <taxon>eudicotyledons</taxon>
        <taxon>Gunneridae</taxon>
        <taxon>Pentapetalae</taxon>
        <taxon>rosids</taxon>
        <taxon>fabids</taxon>
        <taxon>Fabales</taxon>
        <taxon>Fabaceae</taxon>
        <taxon>Papilionoideae</taxon>
        <taxon>50 kb inversion clade</taxon>
        <taxon>NPAAA clade</taxon>
        <taxon>Hologalegina</taxon>
        <taxon>IRL clade</taxon>
        <taxon>Trifolieae</taxon>
        <taxon>Medicago</taxon>
    </lineage>
</organism>
<reference evidence="2 4" key="1">
    <citation type="journal article" date="2011" name="Nature">
        <title>The Medicago genome provides insight into the evolution of rhizobial symbioses.</title>
        <authorList>
            <person name="Young N.D."/>
            <person name="Debelle F."/>
            <person name="Oldroyd G.E."/>
            <person name="Geurts R."/>
            <person name="Cannon S.B."/>
            <person name="Udvardi M.K."/>
            <person name="Benedito V.A."/>
            <person name="Mayer K.F."/>
            <person name="Gouzy J."/>
            <person name="Schoof H."/>
            <person name="Van de Peer Y."/>
            <person name="Proost S."/>
            <person name="Cook D.R."/>
            <person name="Meyers B.C."/>
            <person name="Spannagl M."/>
            <person name="Cheung F."/>
            <person name="De Mita S."/>
            <person name="Krishnakumar V."/>
            <person name="Gundlach H."/>
            <person name="Zhou S."/>
            <person name="Mudge J."/>
            <person name="Bharti A.K."/>
            <person name="Murray J.D."/>
            <person name="Naoumkina M.A."/>
            <person name="Rosen B."/>
            <person name="Silverstein K.A."/>
            <person name="Tang H."/>
            <person name="Rombauts S."/>
            <person name="Zhao P.X."/>
            <person name="Zhou P."/>
            <person name="Barbe V."/>
            <person name="Bardou P."/>
            <person name="Bechner M."/>
            <person name="Bellec A."/>
            <person name="Berger A."/>
            <person name="Berges H."/>
            <person name="Bidwell S."/>
            <person name="Bisseling T."/>
            <person name="Choisne N."/>
            <person name="Couloux A."/>
            <person name="Denny R."/>
            <person name="Deshpande S."/>
            <person name="Dai X."/>
            <person name="Doyle J.J."/>
            <person name="Dudez A.M."/>
            <person name="Farmer A.D."/>
            <person name="Fouteau S."/>
            <person name="Franken C."/>
            <person name="Gibelin C."/>
            <person name="Gish J."/>
            <person name="Goldstein S."/>
            <person name="Gonzalez A.J."/>
            <person name="Green P.J."/>
            <person name="Hallab A."/>
            <person name="Hartog M."/>
            <person name="Hua A."/>
            <person name="Humphray S.J."/>
            <person name="Jeong D.H."/>
            <person name="Jing Y."/>
            <person name="Jocker A."/>
            <person name="Kenton S.M."/>
            <person name="Kim D.J."/>
            <person name="Klee K."/>
            <person name="Lai H."/>
            <person name="Lang C."/>
            <person name="Lin S."/>
            <person name="Macmil S.L."/>
            <person name="Magdelenat G."/>
            <person name="Matthews L."/>
            <person name="McCorrison J."/>
            <person name="Monaghan E.L."/>
            <person name="Mun J.H."/>
            <person name="Najar F.Z."/>
            <person name="Nicholson C."/>
            <person name="Noirot C."/>
            <person name="O'Bleness M."/>
            <person name="Paule C.R."/>
            <person name="Poulain J."/>
            <person name="Prion F."/>
            <person name="Qin B."/>
            <person name="Qu C."/>
            <person name="Retzel E.F."/>
            <person name="Riddle C."/>
            <person name="Sallet E."/>
            <person name="Samain S."/>
            <person name="Samson N."/>
            <person name="Sanders I."/>
            <person name="Saurat O."/>
            <person name="Scarpelli C."/>
            <person name="Schiex T."/>
            <person name="Segurens B."/>
            <person name="Severin A.J."/>
            <person name="Sherrier D.J."/>
            <person name="Shi R."/>
            <person name="Sims S."/>
            <person name="Singer S.R."/>
            <person name="Sinharoy S."/>
            <person name="Sterck L."/>
            <person name="Viollet A."/>
            <person name="Wang B.B."/>
            <person name="Wang K."/>
            <person name="Wang M."/>
            <person name="Wang X."/>
            <person name="Warfsmann J."/>
            <person name="Weissenbach J."/>
            <person name="White D.D."/>
            <person name="White J.D."/>
            <person name="Wiley G.B."/>
            <person name="Wincker P."/>
            <person name="Xing Y."/>
            <person name="Yang L."/>
            <person name="Yao Z."/>
            <person name="Ying F."/>
            <person name="Zhai J."/>
            <person name="Zhou L."/>
            <person name="Zuber A."/>
            <person name="Denarie J."/>
            <person name="Dixon R.A."/>
            <person name="May G.D."/>
            <person name="Schwartz D.C."/>
            <person name="Rogers J."/>
            <person name="Quetier F."/>
            <person name="Town C.D."/>
            <person name="Roe B.A."/>
        </authorList>
    </citation>
    <scope>NUCLEOTIDE SEQUENCE [LARGE SCALE GENOMIC DNA]</scope>
    <source>
        <strain evidence="2">A17</strain>
        <strain evidence="3 4">cv. Jemalong A17</strain>
    </source>
</reference>
<dbReference type="PaxDb" id="3880-AET02830"/>
<dbReference type="eggNOG" id="ENOG502QUVH">
    <property type="taxonomic scope" value="Eukaryota"/>
</dbReference>
<gene>
    <name evidence="2" type="ordered locus">MTR_8g054320</name>
</gene>
<dbReference type="Proteomes" id="UP000002051">
    <property type="component" value="Chromosome 8"/>
</dbReference>
<keyword evidence="4" id="KW-1185">Reference proteome</keyword>
<accession>G7LA48</accession>
<evidence type="ECO:0000313" key="3">
    <source>
        <dbReference type="EnsemblPlants" id="AET02830"/>
    </source>
</evidence>
<evidence type="ECO:0000313" key="2">
    <source>
        <dbReference type="EMBL" id="AET02830.1"/>
    </source>
</evidence>
<dbReference type="Pfam" id="PF07734">
    <property type="entry name" value="FBA_1"/>
    <property type="match status" value="1"/>
</dbReference>